<dbReference type="PRINTS" id="PR01039">
    <property type="entry name" value="TRNASYNTHTRP"/>
</dbReference>
<feature type="short sequence motif" description="'HIGH' region" evidence="9">
    <location>
        <begin position="10"/>
        <end position="18"/>
    </location>
</feature>
<feature type="binding site" evidence="9">
    <location>
        <begin position="17"/>
        <end position="18"/>
    </location>
    <ligand>
        <name>ATP</name>
        <dbReference type="ChEBI" id="CHEBI:30616"/>
    </ligand>
</feature>
<dbReference type="GO" id="GO:0005524">
    <property type="term" value="F:ATP binding"/>
    <property type="evidence" value="ECO:0007669"/>
    <property type="project" value="UniProtKB-UniRule"/>
</dbReference>
<dbReference type="Gene3D" id="1.10.240.10">
    <property type="entry name" value="Tyrosyl-Transfer RNA Synthetase"/>
    <property type="match status" value="1"/>
</dbReference>
<dbReference type="Proteomes" id="UP000243605">
    <property type="component" value="Unassembled WGS sequence"/>
</dbReference>
<evidence type="ECO:0000256" key="10">
    <source>
        <dbReference type="RuleBase" id="RU363036"/>
    </source>
</evidence>
<dbReference type="EC" id="6.1.1.2" evidence="9"/>
<evidence type="ECO:0000256" key="7">
    <source>
        <dbReference type="ARBA" id="ARBA00048359"/>
    </source>
</evidence>
<dbReference type="SUPFAM" id="SSF52374">
    <property type="entry name" value="Nucleotidylyl transferase"/>
    <property type="match status" value="1"/>
</dbReference>
<protein>
    <recommendedName>
        <fullName evidence="9">Tryptophan--tRNA ligase</fullName>
        <ecNumber evidence="9">6.1.1.2</ecNumber>
    </recommendedName>
    <alternativeName>
        <fullName evidence="9">Tryptophanyl-tRNA synthetase</fullName>
        <shortName evidence="9">TrpRS</shortName>
    </alternativeName>
</protein>
<comment type="catalytic activity">
    <reaction evidence="8 9">
        <text>tRNA(Trp) + L-tryptophan + ATP = L-tryptophyl-tRNA(Trp) + AMP + diphosphate + H(+)</text>
        <dbReference type="Rhea" id="RHEA:24080"/>
        <dbReference type="Rhea" id="RHEA-COMP:9671"/>
        <dbReference type="Rhea" id="RHEA-COMP:9705"/>
        <dbReference type="ChEBI" id="CHEBI:15378"/>
        <dbReference type="ChEBI" id="CHEBI:30616"/>
        <dbReference type="ChEBI" id="CHEBI:33019"/>
        <dbReference type="ChEBI" id="CHEBI:57912"/>
        <dbReference type="ChEBI" id="CHEBI:78442"/>
        <dbReference type="ChEBI" id="CHEBI:78535"/>
        <dbReference type="ChEBI" id="CHEBI:456215"/>
        <dbReference type="EC" id="6.1.1.2"/>
    </reaction>
</comment>
<proteinExistence type="inferred from homology"/>
<dbReference type="EMBL" id="FOIT01000003">
    <property type="protein sequence ID" value="SEW02708.1"/>
    <property type="molecule type" value="Genomic_DNA"/>
</dbReference>
<evidence type="ECO:0000313" key="11">
    <source>
        <dbReference type="EMBL" id="SEW02708.1"/>
    </source>
</evidence>
<name>A0A662Z5G0_9STAP</name>
<dbReference type="RefSeq" id="WP_091475020.1">
    <property type="nucleotide sequence ID" value="NZ_FOIT01000003.1"/>
</dbReference>
<dbReference type="InterPro" id="IPR024109">
    <property type="entry name" value="Trp-tRNA-ligase_bac-type"/>
</dbReference>
<keyword evidence="9" id="KW-0963">Cytoplasm</keyword>
<accession>A0A662Z5G0</accession>
<organism evidence="11 12">
    <name type="scientific">Aliicoccus persicus</name>
    <dbReference type="NCBI Taxonomy" id="930138"/>
    <lineage>
        <taxon>Bacteria</taxon>
        <taxon>Bacillati</taxon>
        <taxon>Bacillota</taxon>
        <taxon>Bacilli</taxon>
        <taxon>Bacillales</taxon>
        <taxon>Staphylococcaceae</taxon>
        <taxon>Aliicoccus</taxon>
    </lineage>
</organism>
<comment type="catalytic activity">
    <reaction evidence="7">
        <text>tRNA(Ile) + L-isoleucine + ATP = L-isoleucyl-tRNA(Ile) + AMP + diphosphate</text>
        <dbReference type="Rhea" id="RHEA:11060"/>
        <dbReference type="Rhea" id="RHEA-COMP:9666"/>
        <dbReference type="Rhea" id="RHEA-COMP:9695"/>
        <dbReference type="ChEBI" id="CHEBI:30616"/>
        <dbReference type="ChEBI" id="CHEBI:33019"/>
        <dbReference type="ChEBI" id="CHEBI:58045"/>
        <dbReference type="ChEBI" id="CHEBI:78442"/>
        <dbReference type="ChEBI" id="CHEBI:78528"/>
        <dbReference type="ChEBI" id="CHEBI:456215"/>
        <dbReference type="EC" id="6.1.1.5"/>
    </reaction>
</comment>
<dbReference type="GO" id="GO:0005829">
    <property type="term" value="C:cytosol"/>
    <property type="evidence" value="ECO:0007669"/>
    <property type="project" value="TreeGrafter"/>
</dbReference>
<comment type="subunit">
    <text evidence="9">Homodimer.</text>
</comment>
<feature type="short sequence motif" description="'KMSKS' region" evidence="9">
    <location>
        <begin position="195"/>
        <end position="199"/>
    </location>
</feature>
<feature type="binding site" evidence="9">
    <location>
        <position position="135"/>
    </location>
    <ligand>
        <name>L-tryptophan</name>
        <dbReference type="ChEBI" id="CHEBI:57912"/>
    </ligand>
</feature>
<dbReference type="NCBIfam" id="TIGR00233">
    <property type="entry name" value="trpS"/>
    <property type="match status" value="1"/>
</dbReference>
<evidence type="ECO:0000256" key="9">
    <source>
        <dbReference type="HAMAP-Rule" id="MF_00140"/>
    </source>
</evidence>
<sequence>MKTLFSGVQPSGIPTIGNYIGAYQQFAEMQESYDAYFCIVDQHAITVPQDRLKLRDYTIKLAAIYLASGLNPEKVTLFIQSEVPAHARAAWLMQCIGYIGELERMTQYKDKARKQATKDGISVGLLTYPSLMAADILIYGADVVPVGDDQSQHLELTRDLAERFNNKYNDILTVPEAKLPEFGGRIMSLNDPSKKMSKSDDNPKSYISLLDDPKAAAKKIRSAVTDSGSEIKYDKEEKPGISNLLVIYSSLSGMSIEELEEKYKDSNYGTFKSELGEVVADFLTGFQERVNYFIDSGELDSILDAGAERASIKANRMVDKMENAIGLGRSRRRK</sequence>
<dbReference type="FunFam" id="1.10.240.10:FF:000002">
    <property type="entry name" value="Tryptophan--tRNA ligase"/>
    <property type="match status" value="1"/>
</dbReference>
<evidence type="ECO:0000256" key="6">
    <source>
        <dbReference type="ARBA" id="ARBA00023146"/>
    </source>
</evidence>
<feature type="binding site" evidence="9">
    <location>
        <begin position="9"/>
        <end position="11"/>
    </location>
    <ligand>
        <name>ATP</name>
        <dbReference type="ChEBI" id="CHEBI:30616"/>
    </ligand>
</feature>
<comment type="subcellular location">
    <subcellularLocation>
        <location evidence="9">Cytoplasm</location>
    </subcellularLocation>
</comment>
<evidence type="ECO:0000256" key="5">
    <source>
        <dbReference type="ARBA" id="ARBA00022917"/>
    </source>
</evidence>
<dbReference type="GO" id="GO:0004822">
    <property type="term" value="F:isoleucine-tRNA ligase activity"/>
    <property type="evidence" value="ECO:0007669"/>
    <property type="project" value="UniProtKB-EC"/>
</dbReference>
<keyword evidence="5 9" id="KW-0648">Protein biosynthesis</keyword>
<evidence type="ECO:0000256" key="2">
    <source>
        <dbReference type="ARBA" id="ARBA00022598"/>
    </source>
</evidence>
<dbReference type="InterPro" id="IPR001412">
    <property type="entry name" value="aa-tRNA-synth_I_CS"/>
</dbReference>
<dbReference type="InterPro" id="IPR002306">
    <property type="entry name" value="Trp-tRNA-ligase"/>
</dbReference>
<feature type="binding site" evidence="9">
    <location>
        <begin position="195"/>
        <end position="199"/>
    </location>
    <ligand>
        <name>ATP</name>
        <dbReference type="ChEBI" id="CHEBI:30616"/>
    </ligand>
</feature>
<evidence type="ECO:0000256" key="8">
    <source>
        <dbReference type="ARBA" id="ARBA00049929"/>
    </source>
</evidence>
<comment type="similarity">
    <text evidence="1 9 10">Belongs to the class-I aminoacyl-tRNA synthetase family.</text>
</comment>
<evidence type="ECO:0000313" key="12">
    <source>
        <dbReference type="Proteomes" id="UP000243605"/>
    </source>
</evidence>
<dbReference type="InterPro" id="IPR014729">
    <property type="entry name" value="Rossmann-like_a/b/a_fold"/>
</dbReference>
<evidence type="ECO:0000256" key="3">
    <source>
        <dbReference type="ARBA" id="ARBA00022741"/>
    </source>
</evidence>
<dbReference type="GO" id="GO:0006436">
    <property type="term" value="P:tryptophanyl-tRNA aminoacylation"/>
    <property type="evidence" value="ECO:0007669"/>
    <property type="project" value="UniProtKB-UniRule"/>
</dbReference>
<dbReference type="HAMAP" id="MF_00140_B">
    <property type="entry name" value="Trp_tRNA_synth_B"/>
    <property type="match status" value="1"/>
</dbReference>
<feature type="binding site" evidence="9">
    <location>
        <position position="186"/>
    </location>
    <ligand>
        <name>ATP</name>
        <dbReference type="ChEBI" id="CHEBI:30616"/>
    </ligand>
</feature>
<dbReference type="InterPro" id="IPR002305">
    <property type="entry name" value="aa-tRNA-synth_Ic"/>
</dbReference>
<keyword evidence="4 9" id="KW-0067">ATP-binding</keyword>
<dbReference type="AlphaFoldDB" id="A0A662Z5G0"/>
<keyword evidence="3 9" id="KW-0547">Nucleotide-binding</keyword>
<feature type="binding site" evidence="9">
    <location>
        <begin position="147"/>
        <end position="149"/>
    </location>
    <ligand>
        <name>ATP</name>
        <dbReference type="ChEBI" id="CHEBI:30616"/>
    </ligand>
</feature>
<dbReference type="InterPro" id="IPR050203">
    <property type="entry name" value="Trp-tRNA_synthetase"/>
</dbReference>
<keyword evidence="12" id="KW-1185">Reference proteome</keyword>
<evidence type="ECO:0000256" key="1">
    <source>
        <dbReference type="ARBA" id="ARBA00005594"/>
    </source>
</evidence>
<dbReference type="Gene3D" id="3.40.50.620">
    <property type="entry name" value="HUPs"/>
    <property type="match status" value="1"/>
</dbReference>
<dbReference type="Pfam" id="PF00579">
    <property type="entry name" value="tRNA-synt_1b"/>
    <property type="match status" value="1"/>
</dbReference>
<gene>
    <name evidence="9" type="primary">trpS</name>
    <name evidence="11" type="ORF">SAMN05192557_1315</name>
</gene>
<dbReference type="GO" id="GO:0004830">
    <property type="term" value="F:tryptophan-tRNA ligase activity"/>
    <property type="evidence" value="ECO:0007669"/>
    <property type="project" value="UniProtKB-UniRule"/>
</dbReference>
<keyword evidence="2 9" id="KW-0436">Ligase</keyword>
<evidence type="ECO:0000256" key="4">
    <source>
        <dbReference type="ARBA" id="ARBA00022840"/>
    </source>
</evidence>
<reference evidence="11 12" key="1">
    <citation type="submission" date="2016-10" db="EMBL/GenBank/DDBJ databases">
        <authorList>
            <person name="Varghese N."/>
            <person name="Submissions S."/>
        </authorList>
    </citation>
    <scope>NUCLEOTIDE SEQUENCE [LARGE SCALE GENOMIC DNA]</scope>
    <source>
        <strain evidence="11 12">IBRC-M10081</strain>
    </source>
</reference>
<dbReference type="CDD" id="cd00806">
    <property type="entry name" value="TrpRS_core"/>
    <property type="match status" value="1"/>
</dbReference>
<dbReference type="PROSITE" id="PS00178">
    <property type="entry name" value="AA_TRNA_LIGASE_I"/>
    <property type="match status" value="1"/>
</dbReference>
<comment type="function">
    <text evidence="9">Catalyzes the attachment of tryptophan to tRNA(Trp).</text>
</comment>
<dbReference type="OrthoDB" id="9801042at2"/>
<dbReference type="PANTHER" id="PTHR43766">
    <property type="entry name" value="TRYPTOPHAN--TRNA LIGASE, MITOCHONDRIAL"/>
    <property type="match status" value="1"/>
</dbReference>
<dbReference type="PANTHER" id="PTHR43766:SF1">
    <property type="entry name" value="TRYPTOPHAN--TRNA LIGASE, MITOCHONDRIAL"/>
    <property type="match status" value="1"/>
</dbReference>
<keyword evidence="6 9" id="KW-0030">Aminoacyl-tRNA synthetase</keyword>